<dbReference type="HAMAP" id="MF_00235">
    <property type="entry name" value="Adenylate_kinase_Adk"/>
    <property type="match status" value="1"/>
</dbReference>
<dbReference type="NCBIfam" id="NF001381">
    <property type="entry name" value="PRK00279.1-3"/>
    <property type="match status" value="1"/>
</dbReference>
<feature type="binding site" evidence="5">
    <location>
        <position position="36"/>
    </location>
    <ligand>
        <name>AMP</name>
        <dbReference type="ChEBI" id="CHEBI:456215"/>
    </ligand>
</feature>
<dbReference type="AlphaFoldDB" id="L0EUT2"/>
<dbReference type="KEGG" id="lcc:B488_04310"/>
<gene>
    <name evidence="5" type="primary">adk</name>
    <name evidence="8" type="ordered locus">B488_04310</name>
</gene>
<dbReference type="SUPFAM" id="SSF52540">
    <property type="entry name" value="P-loop containing nucleoside triphosphate hydrolases"/>
    <property type="match status" value="1"/>
</dbReference>
<comment type="function">
    <text evidence="5">Catalyzes the reversible transfer of the terminal phosphate group between ATP and AMP. Plays an important role in cellular energy homeostasis and in adenine nucleotide metabolism.</text>
</comment>
<dbReference type="Pfam" id="PF00406">
    <property type="entry name" value="ADK"/>
    <property type="match status" value="1"/>
</dbReference>
<accession>L0EUT2</accession>
<name>L0EUT2_LIBCB</name>
<dbReference type="Proteomes" id="UP000010799">
    <property type="component" value="Chromosome"/>
</dbReference>
<dbReference type="GO" id="GO:0005737">
    <property type="term" value="C:cytoplasm"/>
    <property type="evidence" value="ECO:0007669"/>
    <property type="project" value="UniProtKB-SubCell"/>
</dbReference>
<comment type="catalytic activity">
    <reaction evidence="5 7">
        <text>AMP + ATP = 2 ADP</text>
        <dbReference type="Rhea" id="RHEA:12973"/>
        <dbReference type="ChEBI" id="CHEBI:30616"/>
        <dbReference type="ChEBI" id="CHEBI:456215"/>
        <dbReference type="ChEBI" id="CHEBI:456216"/>
        <dbReference type="EC" id="2.7.4.3"/>
    </reaction>
</comment>
<organism evidence="8 9">
    <name type="scientific">Liberibacter crescens (strain BT-1)</name>
    <dbReference type="NCBI Taxonomy" id="1215343"/>
    <lineage>
        <taxon>Bacteria</taxon>
        <taxon>Pseudomonadati</taxon>
        <taxon>Pseudomonadota</taxon>
        <taxon>Alphaproteobacteria</taxon>
        <taxon>Hyphomicrobiales</taxon>
        <taxon>Rhizobiaceae</taxon>
        <taxon>Liberibacter</taxon>
    </lineage>
</organism>
<dbReference type="GO" id="GO:0005524">
    <property type="term" value="F:ATP binding"/>
    <property type="evidence" value="ECO:0007669"/>
    <property type="project" value="UniProtKB-UniRule"/>
</dbReference>
<protein>
    <recommendedName>
        <fullName evidence="5 7">Adenylate kinase</fullName>
        <shortName evidence="5">AK</shortName>
        <ecNumber evidence="5 7">2.7.4.3</ecNumber>
    </recommendedName>
    <alternativeName>
        <fullName evidence="5">ATP-AMP transphosphorylase</fullName>
    </alternativeName>
    <alternativeName>
        <fullName evidence="5">ATP:AMP phosphotransferase</fullName>
    </alternativeName>
    <alternativeName>
        <fullName evidence="5">Adenylate monophosphate kinase</fullName>
    </alternativeName>
</protein>
<keyword evidence="9" id="KW-1185">Reference proteome</keyword>
<feature type="binding site" evidence="5">
    <location>
        <begin position="57"/>
        <end position="59"/>
    </location>
    <ligand>
        <name>AMP</name>
        <dbReference type="ChEBI" id="CHEBI:456215"/>
    </ligand>
</feature>
<dbReference type="HOGENOM" id="CLU_032354_4_1_5"/>
<evidence type="ECO:0000256" key="2">
    <source>
        <dbReference type="ARBA" id="ARBA00022727"/>
    </source>
</evidence>
<dbReference type="NCBIfam" id="NF011105">
    <property type="entry name" value="PRK14532.1"/>
    <property type="match status" value="1"/>
</dbReference>
<keyword evidence="1 5" id="KW-0808">Transferase</keyword>
<evidence type="ECO:0000256" key="3">
    <source>
        <dbReference type="ARBA" id="ARBA00022741"/>
    </source>
</evidence>
<dbReference type="InterPro" id="IPR000850">
    <property type="entry name" value="Adenylat/UMP-CMP_kin"/>
</dbReference>
<dbReference type="PROSITE" id="PS00113">
    <property type="entry name" value="ADENYLATE_KINASE"/>
    <property type="match status" value="1"/>
</dbReference>
<comment type="subcellular location">
    <subcellularLocation>
        <location evidence="5 7">Cytoplasm</location>
    </subcellularLocation>
</comment>
<dbReference type="RefSeq" id="WP_015272850.1">
    <property type="nucleotide sequence ID" value="NC_019907.1"/>
</dbReference>
<feature type="binding site" evidence="5">
    <location>
        <position position="139"/>
    </location>
    <ligand>
        <name>AMP</name>
        <dbReference type="ChEBI" id="CHEBI:456215"/>
    </ligand>
</feature>
<evidence type="ECO:0000256" key="5">
    <source>
        <dbReference type="HAMAP-Rule" id="MF_00235"/>
    </source>
</evidence>
<comment type="pathway">
    <text evidence="5">Purine metabolism; AMP biosynthesis via salvage pathway; AMP from ADP: step 1/1.</text>
</comment>
<keyword evidence="5 7" id="KW-0067">ATP-binding</keyword>
<dbReference type="GO" id="GO:0044209">
    <property type="term" value="P:AMP salvage"/>
    <property type="evidence" value="ECO:0007669"/>
    <property type="project" value="UniProtKB-UniRule"/>
</dbReference>
<evidence type="ECO:0000256" key="6">
    <source>
        <dbReference type="RuleBase" id="RU003330"/>
    </source>
</evidence>
<dbReference type="STRING" id="1215343.B488_04310"/>
<dbReference type="EC" id="2.7.4.3" evidence="5 7"/>
<dbReference type="PANTHER" id="PTHR23359">
    <property type="entry name" value="NUCLEOTIDE KINASE"/>
    <property type="match status" value="1"/>
</dbReference>
<dbReference type="PATRIC" id="fig|1215343.11.peg.441"/>
<dbReference type="CDD" id="cd01428">
    <property type="entry name" value="ADK"/>
    <property type="match status" value="1"/>
</dbReference>
<feature type="binding site" evidence="5">
    <location>
        <position position="178"/>
    </location>
    <ligand>
        <name>ATP</name>
        <dbReference type="ChEBI" id="CHEBI:30616"/>
    </ligand>
</feature>
<feature type="binding site" evidence="5">
    <location>
        <position position="150"/>
    </location>
    <ligand>
        <name>AMP</name>
        <dbReference type="ChEBI" id="CHEBI:456215"/>
    </ligand>
</feature>
<comment type="subunit">
    <text evidence="5 7">Monomer.</text>
</comment>
<dbReference type="InterPro" id="IPR027417">
    <property type="entry name" value="P-loop_NTPase"/>
</dbReference>
<dbReference type="eggNOG" id="COG0563">
    <property type="taxonomic scope" value="Bacteria"/>
</dbReference>
<dbReference type="NCBIfam" id="NF011100">
    <property type="entry name" value="PRK14527.1"/>
    <property type="match status" value="1"/>
</dbReference>
<dbReference type="EMBL" id="CP003789">
    <property type="protein sequence ID" value="AGA64423.1"/>
    <property type="molecule type" value="Genomic_DNA"/>
</dbReference>
<evidence type="ECO:0000256" key="1">
    <source>
        <dbReference type="ARBA" id="ARBA00022679"/>
    </source>
</evidence>
<dbReference type="Gene3D" id="3.40.50.300">
    <property type="entry name" value="P-loop containing nucleotide triphosphate hydrolases"/>
    <property type="match status" value="1"/>
</dbReference>
<feature type="binding site" evidence="5">
    <location>
        <begin position="10"/>
        <end position="15"/>
    </location>
    <ligand>
        <name>ATP</name>
        <dbReference type="ChEBI" id="CHEBI:30616"/>
    </ligand>
</feature>
<keyword evidence="2 5" id="KW-0545">Nucleotide biosynthesis</keyword>
<feature type="binding site" evidence="5">
    <location>
        <position position="31"/>
    </location>
    <ligand>
        <name>AMP</name>
        <dbReference type="ChEBI" id="CHEBI:456215"/>
    </ligand>
</feature>
<dbReference type="PRINTS" id="PR00094">
    <property type="entry name" value="ADENYLTKNASE"/>
</dbReference>
<feature type="region of interest" description="NMP" evidence="5">
    <location>
        <begin position="30"/>
        <end position="59"/>
    </location>
</feature>
<dbReference type="GO" id="GO:0004017">
    <property type="term" value="F:AMP kinase activity"/>
    <property type="evidence" value="ECO:0007669"/>
    <property type="project" value="UniProtKB-UniRule"/>
</dbReference>
<keyword evidence="5" id="KW-0963">Cytoplasm</keyword>
<reference evidence="8 9" key="1">
    <citation type="journal article" date="2012" name="Stand. Genomic Sci.">
        <title>Complete genome sequence of Liberibacter crescens BT-1.</title>
        <authorList>
            <person name="Leonard M.T."/>
            <person name="Fagen J.R."/>
            <person name="Davis-Richardson A.G."/>
            <person name="Davis M.J."/>
            <person name="Triplett E.W."/>
        </authorList>
    </citation>
    <scope>NUCLEOTIDE SEQUENCE [LARGE SCALE GENOMIC DNA]</scope>
    <source>
        <strain evidence="8 9">BT-1</strain>
    </source>
</reference>
<dbReference type="UniPathway" id="UPA00588">
    <property type="reaction ID" value="UER00649"/>
</dbReference>
<comment type="caution">
    <text evidence="5">Lacks conserved residue(s) required for the propagation of feature annotation.</text>
</comment>
<feature type="binding site" evidence="5">
    <location>
        <position position="127"/>
    </location>
    <ligand>
        <name>ATP</name>
        <dbReference type="ChEBI" id="CHEBI:30616"/>
    </ligand>
</feature>
<dbReference type="InterPro" id="IPR033690">
    <property type="entry name" value="Adenylat_kinase_CS"/>
</dbReference>
<feature type="binding site" evidence="5">
    <location>
        <begin position="85"/>
        <end position="88"/>
    </location>
    <ligand>
        <name>AMP</name>
        <dbReference type="ChEBI" id="CHEBI:456215"/>
    </ligand>
</feature>
<comment type="similarity">
    <text evidence="5 6">Belongs to the adenylate kinase family.</text>
</comment>
<evidence type="ECO:0000313" key="8">
    <source>
        <dbReference type="EMBL" id="AGA64423.1"/>
    </source>
</evidence>
<evidence type="ECO:0000256" key="4">
    <source>
        <dbReference type="ARBA" id="ARBA00022777"/>
    </source>
</evidence>
<feature type="binding site" evidence="5">
    <location>
        <position position="92"/>
    </location>
    <ligand>
        <name>AMP</name>
        <dbReference type="ChEBI" id="CHEBI:456215"/>
    </ligand>
</feature>
<proteinExistence type="inferred from homology"/>
<evidence type="ECO:0000313" key="9">
    <source>
        <dbReference type="Proteomes" id="UP000010799"/>
    </source>
</evidence>
<comment type="domain">
    <text evidence="5">Consists of three domains, a large central CORE domain and two small peripheral domains, NMPbind and LID, which undergo movements during catalysis. The LID domain closes over the site of phosphoryl transfer upon ATP binding. Assembling and dissambling the active center during each catalytic cycle provides an effective means to prevent ATP hydrolysis.</text>
</comment>
<keyword evidence="4 5" id="KW-0418">Kinase</keyword>
<sequence>MRIILLGPPGAGKGTQAKRLTEKFAIPHLSTGSMLRMSVMNDTEVGRKVKQLMEAGDLVSDEVVNKMVIDRIRKVDCANGFILDGYPRNIEQAKQLDVALSELSSCIDFVIKLRVDDNAMLKRIESRVAETMAVGKHVRADDNYKPFLNRLVEFRKKTALLSDYYHSIGCLYCVDGMLDVDSVTEQINSIFLKDK</sequence>
<evidence type="ECO:0000256" key="7">
    <source>
        <dbReference type="RuleBase" id="RU003331"/>
    </source>
</evidence>
<keyword evidence="3 5" id="KW-0547">Nucleotide-binding</keyword>